<sequence>MRIVIMTSGSRGDVQPYIALGLGLQRAGYQVCMFTHSIFAPMIEQYGLEFAALDGNPRAMVESKEGLRLLESGGNAMHFMRRLSAEIKKNQIAMTRSASRVLPGAHLLLYSILCFAGSYVAEALNIPAMLVPLQPILPTRAFPYPTGFSRSLGSVGNLLTHRLVNMGIWQLMRSTMQPIRHELGLPPIPIWGSISWLYKQRQPILLGNSQLALPRPMDWPDWVYVTGYWFLDAPSTWQPPADLLNFLADGPPPVYIGFGSMASRKAEETTSIVLHALARSRQRGIISTGWGGLSNADLPDTIFQLEEAPHDWLFPRMAAVVHHGGSGTTAAGLRAGVPSVVVPFFADQPFWAEIVYRLGVATKPIPHSRLTAENLATAITTSVSDQAMSARAAALGARIREEDGVANAINIIRQRIPLTAKIPSD</sequence>
<organism evidence="3 4">
    <name type="scientific">Ktedonospora formicarum</name>
    <dbReference type="NCBI Taxonomy" id="2778364"/>
    <lineage>
        <taxon>Bacteria</taxon>
        <taxon>Bacillati</taxon>
        <taxon>Chloroflexota</taxon>
        <taxon>Ktedonobacteria</taxon>
        <taxon>Ktedonobacterales</taxon>
        <taxon>Ktedonobacteraceae</taxon>
        <taxon>Ktedonospora</taxon>
    </lineage>
</organism>
<dbReference type="SUPFAM" id="SSF53756">
    <property type="entry name" value="UDP-Glycosyltransferase/glycogen phosphorylase"/>
    <property type="match status" value="1"/>
</dbReference>
<name>A0A8J3MMW4_9CHLR</name>
<evidence type="ECO:0008006" key="5">
    <source>
        <dbReference type="Google" id="ProtNLM"/>
    </source>
</evidence>
<dbReference type="RefSeq" id="WP_220191660.1">
    <property type="nucleotide sequence ID" value="NZ_BNJF01000001.1"/>
</dbReference>
<feature type="domain" description="Glycosyltransferase family 28 N-terminal" evidence="1">
    <location>
        <begin position="3"/>
        <end position="142"/>
    </location>
</feature>
<reference evidence="3" key="1">
    <citation type="submission" date="2020-10" db="EMBL/GenBank/DDBJ databases">
        <title>Taxonomic study of unclassified bacteria belonging to the class Ktedonobacteria.</title>
        <authorList>
            <person name="Yabe S."/>
            <person name="Wang C.M."/>
            <person name="Zheng Y."/>
            <person name="Sakai Y."/>
            <person name="Cavaletti L."/>
            <person name="Monciardini P."/>
            <person name="Donadio S."/>
        </authorList>
    </citation>
    <scope>NUCLEOTIDE SEQUENCE</scope>
    <source>
        <strain evidence="3">SOSP1-1</strain>
    </source>
</reference>
<dbReference type="PANTHER" id="PTHR48050">
    <property type="entry name" value="STEROL 3-BETA-GLUCOSYLTRANSFERASE"/>
    <property type="match status" value="1"/>
</dbReference>
<dbReference type="Pfam" id="PF06722">
    <property type="entry name" value="EryCIII-like_C"/>
    <property type="match status" value="1"/>
</dbReference>
<dbReference type="GO" id="GO:0005975">
    <property type="term" value="P:carbohydrate metabolic process"/>
    <property type="evidence" value="ECO:0007669"/>
    <property type="project" value="InterPro"/>
</dbReference>
<proteinExistence type="predicted"/>
<dbReference type="GO" id="GO:0008194">
    <property type="term" value="F:UDP-glycosyltransferase activity"/>
    <property type="evidence" value="ECO:0007669"/>
    <property type="project" value="InterPro"/>
</dbReference>
<accession>A0A8J3MMW4</accession>
<dbReference type="GO" id="GO:0033072">
    <property type="term" value="P:vancomycin biosynthetic process"/>
    <property type="evidence" value="ECO:0007669"/>
    <property type="project" value="UniProtKB-ARBA"/>
</dbReference>
<gene>
    <name evidence="3" type="ORF">KSX_02350</name>
</gene>
<dbReference type="Pfam" id="PF03033">
    <property type="entry name" value="Glyco_transf_28"/>
    <property type="match status" value="1"/>
</dbReference>
<evidence type="ECO:0000313" key="3">
    <source>
        <dbReference type="EMBL" id="GHO42072.1"/>
    </source>
</evidence>
<dbReference type="EMBL" id="BNJF01000001">
    <property type="protein sequence ID" value="GHO42072.1"/>
    <property type="molecule type" value="Genomic_DNA"/>
</dbReference>
<keyword evidence="4" id="KW-1185">Reference proteome</keyword>
<dbReference type="GO" id="GO:0016758">
    <property type="term" value="F:hexosyltransferase activity"/>
    <property type="evidence" value="ECO:0007669"/>
    <property type="project" value="InterPro"/>
</dbReference>
<evidence type="ECO:0000259" key="2">
    <source>
        <dbReference type="Pfam" id="PF06722"/>
    </source>
</evidence>
<dbReference type="Gene3D" id="3.40.50.2000">
    <property type="entry name" value="Glycogen Phosphorylase B"/>
    <property type="match status" value="2"/>
</dbReference>
<dbReference type="AlphaFoldDB" id="A0A8J3MMW4"/>
<feature type="domain" description="Erythromycin biosynthesis protein CIII-like C-terminal" evidence="2">
    <location>
        <begin position="296"/>
        <end position="395"/>
    </location>
</feature>
<dbReference type="FunFam" id="3.40.50.2000:FF:000009">
    <property type="entry name" value="Sterol 3-beta-glucosyltransferase UGT80A2"/>
    <property type="match status" value="1"/>
</dbReference>
<evidence type="ECO:0000313" key="4">
    <source>
        <dbReference type="Proteomes" id="UP000612362"/>
    </source>
</evidence>
<protein>
    <recommendedName>
        <fullName evidence="5">Glycosyltransferase</fullName>
    </recommendedName>
</protein>
<dbReference type="InterPro" id="IPR010610">
    <property type="entry name" value="EryCIII-like_C"/>
</dbReference>
<comment type="caution">
    <text evidence="3">The sequence shown here is derived from an EMBL/GenBank/DDBJ whole genome shotgun (WGS) entry which is preliminary data.</text>
</comment>
<evidence type="ECO:0000259" key="1">
    <source>
        <dbReference type="Pfam" id="PF03033"/>
    </source>
</evidence>
<dbReference type="CDD" id="cd03784">
    <property type="entry name" value="GT1_Gtf-like"/>
    <property type="match status" value="1"/>
</dbReference>
<dbReference type="PANTHER" id="PTHR48050:SF13">
    <property type="entry name" value="STEROL 3-BETA-GLUCOSYLTRANSFERASE UGT80A2"/>
    <property type="match status" value="1"/>
</dbReference>
<dbReference type="InterPro" id="IPR004276">
    <property type="entry name" value="GlycoTrans_28_N"/>
</dbReference>
<dbReference type="InterPro" id="IPR050426">
    <property type="entry name" value="Glycosyltransferase_28"/>
</dbReference>
<dbReference type="Proteomes" id="UP000612362">
    <property type="component" value="Unassembled WGS sequence"/>
</dbReference>
<dbReference type="InterPro" id="IPR002213">
    <property type="entry name" value="UDP_glucos_trans"/>
</dbReference>